<dbReference type="PANTHER" id="PTHR30373:SF2">
    <property type="entry name" value="UPF0603 PROTEIN YGCG"/>
    <property type="match status" value="1"/>
</dbReference>
<evidence type="ECO:0000313" key="4">
    <source>
        <dbReference type="Proteomes" id="UP000574369"/>
    </source>
</evidence>
<dbReference type="Proteomes" id="UP000574369">
    <property type="component" value="Unassembled WGS sequence"/>
</dbReference>
<protein>
    <recommendedName>
        <fullName evidence="2">TPM domain-containing protein</fullName>
    </recommendedName>
</protein>
<keyword evidence="1" id="KW-0472">Membrane</keyword>
<dbReference type="Gene3D" id="3.10.310.50">
    <property type="match status" value="1"/>
</dbReference>
<sequence>MASALLAVVPGRMPWMNGAVRRWALLRSLSGLPLAVALAMMLAIVGALIGPPSARAQAQPQDVLAIPALSGRVIDQTATLSEAQRQALERKLAAFEQEAGPQMVVLLVPTTAPEDIAAYAQRVGDQWKIGRRNVGDGLLIIVAKQDRRINIQTAKALEGAVPDLAARQIIEKDITPAFRAGDYAGGLNRAVDSLQARIRGEHLPAPQARERRSAPSSGGFDFGGAAALFFIGVPVAGALLTAMFGRKLGSLATGGGAGALGWLYSGSVLMGVGAGIASLVLVGLLGIGAARRRYSGGASPYRSSAHGAGRSPGVFIPPIIWGGGGGGGGGSSWGGGDGGGFSSGGGGDFGGGGASGDW</sequence>
<evidence type="ECO:0000259" key="2">
    <source>
        <dbReference type="Pfam" id="PF04536"/>
    </source>
</evidence>
<accession>A0ABR6GRL6</accession>
<feature type="transmembrane region" description="Helical" evidence="1">
    <location>
        <begin position="32"/>
        <end position="50"/>
    </location>
</feature>
<gene>
    <name evidence="3" type="ORF">FHS28_002076</name>
</gene>
<name>A0ABR6GRL6_9BURK</name>
<keyword evidence="1" id="KW-0812">Transmembrane</keyword>
<feature type="domain" description="TPM" evidence="2">
    <location>
        <begin position="73"/>
        <end position="196"/>
    </location>
</feature>
<proteinExistence type="predicted"/>
<dbReference type="PANTHER" id="PTHR30373">
    <property type="entry name" value="UPF0603 PROTEIN YGCG"/>
    <property type="match status" value="1"/>
</dbReference>
<reference evidence="3 4" key="1">
    <citation type="submission" date="2020-08" db="EMBL/GenBank/DDBJ databases">
        <title>Genomic Encyclopedia of Type Strains, Phase III (KMG-III): the genomes of soil and plant-associated and newly described type strains.</title>
        <authorList>
            <person name="Whitman W."/>
        </authorList>
    </citation>
    <scope>NUCLEOTIDE SEQUENCE [LARGE SCALE GENOMIC DNA]</scope>
    <source>
        <strain evidence="3 4">CECT 7247</strain>
    </source>
</reference>
<organism evidence="3 4">
    <name type="scientific">Roseateles terrae</name>
    <dbReference type="NCBI Taxonomy" id="431060"/>
    <lineage>
        <taxon>Bacteria</taxon>
        <taxon>Pseudomonadati</taxon>
        <taxon>Pseudomonadota</taxon>
        <taxon>Betaproteobacteria</taxon>
        <taxon>Burkholderiales</taxon>
        <taxon>Sphaerotilaceae</taxon>
        <taxon>Roseateles</taxon>
    </lineage>
</organism>
<evidence type="ECO:0000313" key="3">
    <source>
        <dbReference type="EMBL" id="MBB3194680.1"/>
    </source>
</evidence>
<dbReference type="EMBL" id="JACHXO010000003">
    <property type="protein sequence ID" value="MBB3194680.1"/>
    <property type="molecule type" value="Genomic_DNA"/>
</dbReference>
<feature type="transmembrane region" description="Helical" evidence="1">
    <location>
        <begin position="219"/>
        <end position="242"/>
    </location>
</feature>
<dbReference type="InterPro" id="IPR007621">
    <property type="entry name" value="TPM_dom"/>
</dbReference>
<comment type="caution">
    <text evidence="3">The sequence shown here is derived from an EMBL/GenBank/DDBJ whole genome shotgun (WGS) entry which is preliminary data.</text>
</comment>
<feature type="transmembrane region" description="Helical" evidence="1">
    <location>
        <begin position="262"/>
        <end position="287"/>
    </location>
</feature>
<evidence type="ECO:0000256" key="1">
    <source>
        <dbReference type="SAM" id="Phobius"/>
    </source>
</evidence>
<dbReference type="Pfam" id="PF04536">
    <property type="entry name" value="TPM_phosphatase"/>
    <property type="match status" value="1"/>
</dbReference>
<keyword evidence="4" id="KW-1185">Reference proteome</keyword>
<keyword evidence="1" id="KW-1133">Transmembrane helix</keyword>